<dbReference type="RefSeq" id="WP_209842641.1">
    <property type="nucleotide sequence ID" value="NZ_JAGGJP010000017.1"/>
</dbReference>
<organism evidence="1 2">
    <name type="scientific">Rubellimicrobium aerolatum</name>
    <dbReference type="NCBI Taxonomy" id="490979"/>
    <lineage>
        <taxon>Bacteria</taxon>
        <taxon>Pseudomonadati</taxon>
        <taxon>Pseudomonadota</taxon>
        <taxon>Alphaproteobacteria</taxon>
        <taxon>Rhodobacterales</taxon>
        <taxon>Roseobacteraceae</taxon>
        <taxon>Rubellimicrobium</taxon>
    </lineage>
</organism>
<dbReference type="Proteomes" id="UP001596056">
    <property type="component" value="Unassembled WGS sequence"/>
</dbReference>
<sequence length="158" mass="17616">MRLFDRLAARRAPVPPPPCRDAAELRAALLALDEVDGPLHVRDGRPEDADLTAEWRLADPRWSCAAAESGVARVAQFLLRLDPRAAEVRVVQRDFEIGWRAGAPTLSFAAPDVRAWRLELGHGAFPPGRFDTRELARSLREVAAIHGWAWRPVVFGRL</sequence>
<reference evidence="2" key="1">
    <citation type="journal article" date="2019" name="Int. J. Syst. Evol. Microbiol.">
        <title>The Global Catalogue of Microorganisms (GCM) 10K type strain sequencing project: providing services to taxonomists for standard genome sequencing and annotation.</title>
        <authorList>
            <consortium name="The Broad Institute Genomics Platform"/>
            <consortium name="The Broad Institute Genome Sequencing Center for Infectious Disease"/>
            <person name="Wu L."/>
            <person name="Ma J."/>
        </authorList>
    </citation>
    <scope>NUCLEOTIDE SEQUENCE [LARGE SCALE GENOMIC DNA]</scope>
    <source>
        <strain evidence="2">KACC 11588</strain>
    </source>
</reference>
<name>A0ABW0SFE7_9RHOB</name>
<dbReference type="EMBL" id="JBHSNA010000018">
    <property type="protein sequence ID" value="MFC5567697.1"/>
    <property type="molecule type" value="Genomic_DNA"/>
</dbReference>
<proteinExistence type="predicted"/>
<comment type="caution">
    <text evidence="1">The sequence shown here is derived from an EMBL/GenBank/DDBJ whole genome shotgun (WGS) entry which is preliminary data.</text>
</comment>
<evidence type="ECO:0000313" key="1">
    <source>
        <dbReference type="EMBL" id="MFC5567697.1"/>
    </source>
</evidence>
<evidence type="ECO:0000313" key="2">
    <source>
        <dbReference type="Proteomes" id="UP001596056"/>
    </source>
</evidence>
<keyword evidence="2" id="KW-1185">Reference proteome</keyword>
<accession>A0ABW0SFE7</accession>
<protein>
    <submittedName>
        <fullName evidence="1">Uncharacterized protein</fullName>
    </submittedName>
</protein>
<gene>
    <name evidence="1" type="ORF">ACFPOC_14885</name>
</gene>